<keyword evidence="1" id="KW-1133">Transmembrane helix</keyword>
<proteinExistence type="predicted"/>
<feature type="transmembrane region" description="Helical" evidence="1">
    <location>
        <begin position="262"/>
        <end position="283"/>
    </location>
</feature>
<feature type="transmembrane region" description="Helical" evidence="1">
    <location>
        <begin position="76"/>
        <end position="94"/>
    </location>
</feature>
<keyword evidence="1" id="KW-0472">Membrane</keyword>
<evidence type="ECO:0000313" key="3">
    <source>
        <dbReference type="EMBL" id="TWG20627.1"/>
    </source>
</evidence>
<dbReference type="InterPro" id="IPR036938">
    <property type="entry name" value="PAP2/HPO_sf"/>
</dbReference>
<evidence type="ECO:0000256" key="1">
    <source>
        <dbReference type="SAM" id="Phobius"/>
    </source>
</evidence>
<feature type="transmembrane region" description="Helical" evidence="1">
    <location>
        <begin position="139"/>
        <end position="156"/>
    </location>
</feature>
<dbReference type="SMART" id="SM00014">
    <property type="entry name" value="acidPPc"/>
    <property type="match status" value="1"/>
</dbReference>
<dbReference type="Pfam" id="PF01569">
    <property type="entry name" value="PAP2"/>
    <property type="match status" value="1"/>
</dbReference>
<sequence length="299" mass="30946">MTAVATRQPGDTRSTSGRWHAISPLLVAGLAAGAAVLVWAVFLRTGAGQSLDSAAMRGGDVRHERVTEVLSRTLNATQLAALAAVCLLAAGVGVLRRRFDLSIGAALLVITANVAVQQLKARLDRPDLDGFAMPNSFPSGHTAAAASVAFVLIMVFPRAVRGAVGLLGAAYVAIVAVATVWAEWHRPSDTVAALLIVLACGSLIMWVVRLRRSGPRPSIAPARVATLPLALVGAVSTAAFLFGLATVAVSERVLPDLVSGRFTFLTGVAGIVSAVAGTFHLWVRLTAGDPLPEQGGNNR</sequence>
<comment type="caution">
    <text evidence="3">The sequence shown here is derived from an EMBL/GenBank/DDBJ whole genome shotgun (WGS) entry which is preliminary data.</text>
</comment>
<dbReference type="OrthoDB" id="3240395at2"/>
<feature type="transmembrane region" description="Helical" evidence="1">
    <location>
        <begin position="163"/>
        <end position="184"/>
    </location>
</feature>
<feature type="domain" description="Phosphatidic acid phosphatase type 2/haloperoxidase" evidence="2">
    <location>
        <begin position="102"/>
        <end position="205"/>
    </location>
</feature>
<dbReference type="EMBL" id="VIWY01000003">
    <property type="protein sequence ID" value="TWG20627.1"/>
    <property type="molecule type" value="Genomic_DNA"/>
</dbReference>
<dbReference type="Gene3D" id="1.20.144.10">
    <property type="entry name" value="Phosphatidic acid phosphatase type 2/haloperoxidase"/>
    <property type="match status" value="1"/>
</dbReference>
<evidence type="ECO:0000259" key="2">
    <source>
        <dbReference type="SMART" id="SM00014"/>
    </source>
</evidence>
<protein>
    <submittedName>
        <fullName evidence="3">PAP2 superfamily protein</fullName>
    </submittedName>
</protein>
<dbReference type="SUPFAM" id="SSF48317">
    <property type="entry name" value="Acid phosphatase/Vanadium-dependent haloperoxidase"/>
    <property type="match status" value="1"/>
</dbReference>
<keyword evidence="1" id="KW-0812">Transmembrane</keyword>
<feature type="transmembrane region" description="Helical" evidence="1">
    <location>
        <begin position="101"/>
        <end position="119"/>
    </location>
</feature>
<feature type="transmembrane region" description="Helical" evidence="1">
    <location>
        <begin position="190"/>
        <end position="208"/>
    </location>
</feature>
<evidence type="ECO:0000313" key="4">
    <source>
        <dbReference type="Proteomes" id="UP000320239"/>
    </source>
</evidence>
<dbReference type="AlphaFoldDB" id="A0A561W9T1"/>
<keyword evidence="4" id="KW-1185">Reference proteome</keyword>
<feature type="transmembrane region" description="Helical" evidence="1">
    <location>
        <begin position="229"/>
        <end position="250"/>
    </location>
</feature>
<dbReference type="InterPro" id="IPR000326">
    <property type="entry name" value="PAP2/HPO"/>
</dbReference>
<name>A0A561W9T1_ACTTI</name>
<accession>A0A561W9T1</accession>
<reference evidence="3 4" key="1">
    <citation type="submission" date="2019-06" db="EMBL/GenBank/DDBJ databases">
        <title>Sequencing the genomes of 1000 actinobacteria strains.</title>
        <authorList>
            <person name="Klenk H.-P."/>
        </authorList>
    </citation>
    <scope>NUCLEOTIDE SEQUENCE [LARGE SCALE GENOMIC DNA]</scope>
    <source>
        <strain evidence="3 4">DSM 43866</strain>
    </source>
</reference>
<dbReference type="Proteomes" id="UP000320239">
    <property type="component" value="Unassembled WGS sequence"/>
</dbReference>
<gene>
    <name evidence="3" type="ORF">FHX34_103156</name>
</gene>
<feature type="transmembrane region" description="Helical" evidence="1">
    <location>
        <begin position="21"/>
        <end position="42"/>
    </location>
</feature>
<organism evidence="3 4">
    <name type="scientific">Actinoplanes teichomyceticus</name>
    <dbReference type="NCBI Taxonomy" id="1867"/>
    <lineage>
        <taxon>Bacteria</taxon>
        <taxon>Bacillati</taxon>
        <taxon>Actinomycetota</taxon>
        <taxon>Actinomycetes</taxon>
        <taxon>Micromonosporales</taxon>
        <taxon>Micromonosporaceae</taxon>
        <taxon>Actinoplanes</taxon>
    </lineage>
</organism>